<dbReference type="InterPro" id="IPR036188">
    <property type="entry name" value="FAD/NAD-bd_sf"/>
</dbReference>
<dbReference type="OrthoDB" id="20837at2"/>
<organism evidence="2 3">
    <name type="scientific">Boseongicola aestuarii</name>
    <dbReference type="NCBI Taxonomy" id="1470561"/>
    <lineage>
        <taxon>Bacteria</taxon>
        <taxon>Pseudomonadati</taxon>
        <taxon>Pseudomonadota</taxon>
        <taxon>Alphaproteobacteria</taxon>
        <taxon>Rhodobacterales</taxon>
        <taxon>Paracoccaceae</taxon>
        <taxon>Boseongicola</taxon>
    </lineage>
</organism>
<dbReference type="Pfam" id="PF01593">
    <property type="entry name" value="Amino_oxidase"/>
    <property type="match status" value="1"/>
</dbReference>
<accession>A0A238IXC5</accession>
<keyword evidence="3" id="KW-1185">Reference proteome</keyword>
<dbReference type="EMBL" id="FXXQ01000003">
    <property type="protein sequence ID" value="SMX23108.1"/>
    <property type="molecule type" value="Genomic_DNA"/>
</dbReference>
<dbReference type="RefSeq" id="WP_093973108.1">
    <property type="nucleotide sequence ID" value="NZ_FXXQ01000003.1"/>
</dbReference>
<dbReference type="InterPro" id="IPR050464">
    <property type="entry name" value="Zeta_carotene_desat/Oxidored"/>
</dbReference>
<dbReference type="Proteomes" id="UP000201838">
    <property type="component" value="Unassembled WGS sequence"/>
</dbReference>
<dbReference type="InterPro" id="IPR002937">
    <property type="entry name" value="Amino_oxidase"/>
</dbReference>
<dbReference type="Gene3D" id="3.90.660.20">
    <property type="entry name" value="Protoporphyrinogen oxidase, mitochondrial, domain 2"/>
    <property type="match status" value="1"/>
</dbReference>
<proteinExistence type="predicted"/>
<protein>
    <recommendedName>
        <fullName evidence="1">Amine oxidase domain-containing protein</fullName>
    </recommendedName>
</protein>
<dbReference type="PANTHER" id="PTHR42923:SF17">
    <property type="entry name" value="AMINE OXIDASE DOMAIN-CONTAINING PROTEIN"/>
    <property type="match status" value="1"/>
</dbReference>
<dbReference type="Gene3D" id="3.50.50.60">
    <property type="entry name" value="FAD/NAD(P)-binding domain"/>
    <property type="match status" value="1"/>
</dbReference>
<evidence type="ECO:0000259" key="1">
    <source>
        <dbReference type="Pfam" id="PF01593"/>
    </source>
</evidence>
<dbReference type="GO" id="GO:0016491">
    <property type="term" value="F:oxidoreductase activity"/>
    <property type="evidence" value="ECO:0007669"/>
    <property type="project" value="InterPro"/>
</dbReference>
<evidence type="ECO:0000313" key="3">
    <source>
        <dbReference type="Proteomes" id="UP000201838"/>
    </source>
</evidence>
<sequence length="431" mass="47357">MPFEERSSAAKRIAVIGGGISGMGAAYHLAESNHVVLMEDAPRLGGHARTVIAGKNGNQPVDTGFIVFNHRNYPHLTKLFADLDVPTVPSAMSFGVSARGGALEYGLADVDTIFAQRSNAARPQFLRMIRDILRFNGKADAVATPDMTIGELIATLGLGSWFKDYYLTPFSGAIWSTPTAHILDFPARAMIEFFKNHGLLGYYGDPQWYTVKGGSIEYVKRLERALDQRGVDVRLAASVKAVRRTVYGVEVRVEGGEWEAFDEVVFATHSDDTLSLLQDATPSETSVLSAIRYQSNTAVLHCDPGVMPARKKVWSSWSYVDTGKSPDDPIDLSYWMNSLQPIPHDDPMFVTLNRSAPIRDELIYDEATFRHPVYDIAAFEAQATIRNMNGQNRTWFCGAWMKNGFHEDGLASAVDVVEAMAVPGQAAVAAE</sequence>
<reference evidence="3" key="1">
    <citation type="submission" date="2017-05" db="EMBL/GenBank/DDBJ databases">
        <authorList>
            <person name="Rodrigo-Torres L."/>
            <person name="Arahal R. D."/>
            <person name="Lucena T."/>
        </authorList>
    </citation>
    <scope>NUCLEOTIDE SEQUENCE [LARGE SCALE GENOMIC DNA]</scope>
    <source>
        <strain evidence="3">CECT 8489</strain>
    </source>
</reference>
<feature type="domain" description="Amine oxidase" evidence="1">
    <location>
        <begin position="20"/>
        <end position="295"/>
    </location>
</feature>
<dbReference type="AlphaFoldDB" id="A0A238IXC5"/>
<dbReference type="SUPFAM" id="SSF51905">
    <property type="entry name" value="FAD/NAD(P)-binding domain"/>
    <property type="match status" value="1"/>
</dbReference>
<name>A0A238IXC5_9RHOB</name>
<dbReference type="Gene3D" id="1.10.3110.10">
    <property type="entry name" value="protoporphyrinogen ix oxidase, domain 3"/>
    <property type="match status" value="1"/>
</dbReference>
<dbReference type="PANTHER" id="PTHR42923">
    <property type="entry name" value="PROTOPORPHYRINOGEN OXIDASE"/>
    <property type="match status" value="1"/>
</dbReference>
<gene>
    <name evidence="2" type="ORF">BOA8489_01210</name>
</gene>
<evidence type="ECO:0000313" key="2">
    <source>
        <dbReference type="EMBL" id="SMX23108.1"/>
    </source>
</evidence>